<comment type="caution">
    <text evidence="2">The sequence shown here is derived from an EMBL/GenBank/DDBJ whole genome shotgun (WGS) entry which is preliminary data.</text>
</comment>
<accession>A0A0B2JTR0</accession>
<dbReference type="AlphaFoldDB" id="A0A0B2JTR0"/>
<dbReference type="Proteomes" id="UP000030993">
    <property type="component" value="Unassembled WGS sequence"/>
</dbReference>
<evidence type="ECO:0000259" key="1">
    <source>
        <dbReference type="Pfam" id="PF13524"/>
    </source>
</evidence>
<keyword evidence="3" id="KW-1185">Reference proteome</keyword>
<evidence type="ECO:0000313" key="2">
    <source>
        <dbReference type="EMBL" id="KHM51710.1"/>
    </source>
</evidence>
<dbReference type="STRING" id="82374.NZ47_09075"/>
<gene>
    <name evidence="2" type="ORF">NZ47_09075</name>
</gene>
<name>A0A0B2JTR0_9FIRM</name>
<proteinExistence type="predicted"/>
<reference evidence="2 3" key="1">
    <citation type="journal article" date="2013" name="PLoS ONE">
        <title>Identification and characterization of three novel lipases belonging to families II and V from Anaerovibrio lipolyticus 5ST.</title>
        <authorList>
            <person name="Prive F."/>
            <person name="Kaderbhai N.N."/>
            <person name="Girdwood S."/>
            <person name="Worgan H.J."/>
            <person name="Pinloche E."/>
            <person name="Scollan N.D."/>
            <person name="Huws S.A."/>
            <person name="Newbold C.J."/>
        </authorList>
    </citation>
    <scope>NUCLEOTIDE SEQUENCE [LARGE SCALE GENOMIC DNA]</scope>
    <source>
        <strain evidence="2 3">5S</strain>
    </source>
</reference>
<evidence type="ECO:0000313" key="3">
    <source>
        <dbReference type="Proteomes" id="UP000030993"/>
    </source>
</evidence>
<protein>
    <recommendedName>
        <fullName evidence="1">Spore protein YkvP/CgeB glycosyl transferase-like domain-containing protein</fullName>
    </recommendedName>
</protein>
<feature type="domain" description="Spore protein YkvP/CgeB glycosyl transferase-like" evidence="1">
    <location>
        <begin position="244"/>
        <end position="387"/>
    </location>
</feature>
<dbReference type="Pfam" id="PF13524">
    <property type="entry name" value="Glyco_trans_1_2"/>
    <property type="match status" value="1"/>
</dbReference>
<sequence length="396" mass="44294">MNDGRKILIFTTELGHPSMKRITNDIVQGFSQLGLELILADMNDASTMLGARHLLLNGQIAFSVGVNNSGKYMVDNDGKCVYGYIDTPFVSIMLDAPYNVATDNIAFPCVNHYVCLLDKTHQEALKICYPNTHFAGSMILPLGGSPGPCEDEIFSIERPLDVVYSASIYHGGDFKPAWMEDDTSPFIVAILTDVVDYMLAHPVSMLDAFKVVLDSRGLCGPEYIHKFTPYMFSLFFYVKHRRRYNAVEALTKAGLTVDVYGSGWEWVPFADKLRVHGEVDYEEVLDAFTKTKVVFQDQAEFNNGGHDRVFTAMLNGAAVVSEYSTYLESKFEVNKDIFLFDWQNTVGQLGIVEELIKNESLRLSTAISAYGKAGANHRWVNRANSIMEMMSVLRGN</sequence>
<dbReference type="InterPro" id="IPR055259">
    <property type="entry name" value="YkvP/CgeB_Glyco_trans-like"/>
</dbReference>
<organism evidence="2 3">
    <name type="scientific">Anaerovibrio lipolyticus</name>
    <dbReference type="NCBI Taxonomy" id="82374"/>
    <lineage>
        <taxon>Bacteria</taxon>
        <taxon>Bacillati</taxon>
        <taxon>Bacillota</taxon>
        <taxon>Negativicutes</taxon>
        <taxon>Selenomonadales</taxon>
        <taxon>Selenomonadaceae</taxon>
        <taxon>Anaerovibrio</taxon>
    </lineage>
</organism>
<dbReference type="EMBL" id="JSCE01000177">
    <property type="protein sequence ID" value="KHM51710.1"/>
    <property type="molecule type" value="Genomic_DNA"/>
</dbReference>
<dbReference type="RefSeq" id="WP_039209508.1">
    <property type="nucleotide sequence ID" value="NZ_JSCE01000177.1"/>
</dbReference>